<keyword evidence="1" id="KW-0812">Transmembrane</keyword>
<geneLocation type="mitochondrion" evidence="2"/>
<reference evidence="2" key="1">
    <citation type="journal article" date="2019" name="Mitochondrial DNA Part B Resour">
        <title>Complete mitochondrial genome of the Sternaspis scutata (Sternaspidae, Annelida).</title>
        <authorList>
            <person name="Wang Z."/>
            <person name="Liu C."/>
            <person name="Liu H."/>
            <person name="Xu Z."/>
            <person name="Wang B."/>
            <person name="Zheng F."/>
        </authorList>
    </citation>
    <scope>NUCLEOTIDE SEQUENCE</scope>
</reference>
<reference evidence="2" key="2">
    <citation type="submission" date="2019-02" db="EMBL/GenBank/DDBJ databases">
        <authorList>
            <person name="Wang Z.Z."/>
            <person name="Zheng F.F."/>
        </authorList>
    </citation>
    <scope>NUCLEOTIDE SEQUENCE</scope>
</reference>
<keyword evidence="1" id="KW-1133">Transmembrane helix</keyword>
<name>A0A6C0UES7_9ANNE</name>
<proteinExistence type="predicted"/>
<dbReference type="AlphaFoldDB" id="A0A6C0UES7"/>
<keyword evidence="2" id="KW-0496">Mitochondrion</keyword>
<accession>A0A6C0UES7</accession>
<dbReference type="EMBL" id="MK548645">
    <property type="protein sequence ID" value="QIB72575.1"/>
    <property type="molecule type" value="Genomic_DNA"/>
</dbReference>
<protein>
    <submittedName>
        <fullName evidence="2">ATP synthase F0 subunit 8</fullName>
    </submittedName>
</protein>
<evidence type="ECO:0000313" key="2">
    <source>
        <dbReference type="EMBL" id="QIB72575.1"/>
    </source>
</evidence>
<evidence type="ECO:0000256" key="1">
    <source>
        <dbReference type="SAM" id="Phobius"/>
    </source>
</evidence>
<feature type="transmembrane region" description="Helical" evidence="1">
    <location>
        <begin position="12"/>
        <end position="31"/>
    </location>
</feature>
<keyword evidence="1" id="KW-0472">Membrane</keyword>
<organism evidence="2">
    <name type="scientific">Sternaspis scutata</name>
    <dbReference type="NCBI Taxonomy" id="36133"/>
    <lineage>
        <taxon>Eukaryota</taxon>
        <taxon>Metazoa</taxon>
        <taxon>Spiralia</taxon>
        <taxon>Lophotrochozoa</taxon>
        <taxon>Annelida</taxon>
        <taxon>Polychaeta</taxon>
        <taxon>Sedentaria</taxon>
        <taxon>Canalipalpata</taxon>
        <taxon>Terebellida</taxon>
        <taxon>Cirratuliformia</taxon>
        <taxon>Sternaspidae</taxon>
        <taxon>Sternaspis</taxon>
    </lineage>
</organism>
<gene>
    <name evidence="2" type="primary">atp8</name>
</gene>
<sequence length="53" mass="6502">MPHISPMLWTQSLIMFWALLVLFILLFWWHLPPQFPYFKPISNSASPRNWKWS</sequence>